<evidence type="ECO:0000256" key="9">
    <source>
        <dbReference type="ARBA" id="ARBA00023264"/>
    </source>
</evidence>
<evidence type="ECO:0000256" key="7">
    <source>
        <dbReference type="ARBA" id="ARBA00023136"/>
    </source>
</evidence>
<dbReference type="PANTHER" id="PTHR30309">
    <property type="entry name" value="INNER MEMBRANE PROTEIN YGIH"/>
    <property type="match status" value="1"/>
</dbReference>
<keyword evidence="3" id="KW-0808">Transferase</keyword>
<dbReference type="GO" id="GO:0008654">
    <property type="term" value="P:phospholipid biosynthetic process"/>
    <property type="evidence" value="ECO:0007669"/>
    <property type="project" value="UniProtKB-KW"/>
</dbReference>
<dbReference type="Proteomes" id="UP000000379">
    <property type="component" value="Chromosome"/>
</dbReference>
<dbReference type="GO" id="GO:0043772">
    <property type="term" value="F:acyl-phosphate glycerol-3-phosphate acyltransferase activity"/>
    <property type="evidence" value="ECO:0007669"/>
    <property type="project" value="InterPro"/>
</dbReference>
<dbReference type="AlphaFoldDB" id="D7CWV2"/>
<feature type="transmembrane region" description="Helical" evidence="10">
    <location>
        <begin position="70"/>
        <end position="89"/>
    </location>
</feature>
<feature type="transmembrane region" description="Helical" evidence="10">
    <location>
        <begin position="134"/>
        <end position="160"/>
    </location>
</feature>
<dbReference type="Pfam" id="PF02660">
    <property type="entry name" value="G3P_acyltransf"/>
    <property type="match status" value="1"/>
</dbReference>
<evidence type="ECO:0000259" key="11">
    <source>
        <dbReference type="Pfam" id="PF01488"/>
    </source>
</evidence>
<dbReference type="SUPFAM" id="SSF51735">
    <property type="entry name" value="NAD(P)-binding Rossmann-fold domains"/>
    <property type="match status" value="1"/>
</dbReference>
<keyword evidence="6" id="KW-0443">Lipid metabolism</keyword>
<keyword evidence="5 10" id="KW-1133">Transmembrane helix</keyword>
<sequence>MDALAVFTAALALLGGFVIGSLPLGGRVVALLSGQSPAETSAHNLGVENLLRFVGVPAAVVSFLLDALKGLLALALFGGSPWAAFGVYAGHLYPLPRWRGELPRGRGNGVLLGLLAGLWAVVGVPFWLTALPVAVYAALLALSGFVALATTGGLVVLPLLALGVAEGARNAVLAALLLVVLFGLWRHKVSLVRIVDRTEPRIWEPPPVRGVDPGVVYAAFMIHPLTLEDLWQAPSLRPFGALARRGLLPEALIRLSVRWLRPQKRGEISGIRLSDGRELRVMLIGGPMLPDQIRRYPDEAVRMAIQGARLAFELGAEAFGLGAFWSTVGNKGQAVQEAVPQLHITNGGAYTAGTVRAAVPGILEGFRASGRDLKRATAAVVGANGVVAFGVARTVAPHVARLILIGRDEARLTRSARTLRRKFPQTQFEVSTDVARCRAAALVFSATSDPNPVIRPEHVAPGTWLFDLGRPADVDESVRALPGVRLIPGGVVRPPGRMRSSLDLHFGDGLVPACLAETMIMTASRAFGRKSLGERTREADITFYVEEGARLGFEVVTEDVTQPARTAAARDERALEAV</sequence>
<evidence type="ECO:0000256" key="5">
    <source>
        <dbReference type="ARBA" id="ARBA00022989"/>
    </source>
</evidence>
<feature type="domain" description="Quinate/shikimate 5-dehydrogenase/glutamyl-tRNA reductase" evidence="11">
    <location>
        <begin position="372"/>
        <end position="487"/>
    </location>
</feature>
<accession>D7CWV2</accession>
<keyword evidence="13" id="KW-1185">Reference proteome</keyword>
<evidence type="ECO:0000313" key="13">
    <source>
        <dbReference type="Proteomes" id="UP000000379"/>
    </source>
</evidence>
<feature type="transmembrane region" description="Helical" evidence="10">
    <location>
        <begin position="167"/>
        <end position="185"/>
    </location>
</feature>
<keyword evidence="7 10" id="KW-0472">Membrane</keyword>
<dbReference type="InterPro" id="IPR003811">
    <property type="entry name" value="G3P_acylTferase_PlsY"/>
</dbReference>
<evidence type="ECO:0000256" key="6">
    <source>
        <dbReference type="ARBA" id="ARBA00023098"/>
    </source>
</evidence>
<keyword evidence="8" id="KW-0594">Phospholipid biosynthesis</keyword>
<dbReference type="InterPro" id="IPR006151">
    <property type="entry name" value="Shikm_DH/Glu-tRNA_Rdtase"/>
</dbReference>
<dbReference type="InterPro" id="IPR036291">
    <property type="entry name" value="NAD(P)-bd_dom_sf"/>
</dbReference>
<keyword evidence="9" id="KW-1208">Phospholipid metabolism</keyword>
<gene>
    <name evidence="12" type="ordered locus">Trad_1338</name>
</gene>
<protein>
    <recommendedName>
        <fullName evidence="11">Quinate/shikimate 5-dehydrogenase/glutamyl-tRNA reductase domain-containing protein</fullName>
    </recommendedName>
</protein>
<dbReference type="eggNOG" id="COG0344">
    <property type="taxonomic scope" value="Bacteria"/>
</dbReference>
<dbReference type="PANTHER" id="PTHR30309:SF0">
    <property type="entry name" value="GLYCEROL-3-PHOSPHATE ACYLTRANSFERASE-RELATED"/>
    <property type="match status" value="1"/>
</dbReference>
<dbReference type="KEGG" id="tra:Trad_1338"/>
<dbReference type="Gene3D" id="3.40.50.720">
    <property type="entry name" value="NAD(P)-binding Rossmann-like Domain"/>
    <property type="match status" value="1"/>
</dbReference>
<organism evidence="12 13">
    <name type="scientific">Truepera radiovictrix (strain DSM 17093 / CIP 108686 / LMG 22925 / RQ-24)</name>
    <dbReference type="NCBI Taxonomy" id="649638"/>
    <lineage>
        <taxon>Bacteria</taxon>
        <taxon>Thermotogati</taxon>
        <taxon>Deinococcota</taxon>
        <taxon>Deinococci</taxon>
        <taxon>Trueperales</taxon>
        <taxon>Trueperaceae</taxon>
        <taxon>Truepera</taxon>
    </lineage>
</organism>
<evidence type="ECO:0000256" key="3">
    <source>
        <dbReference type="ARBA" id="ARBA00022679"/>
    </source>
</evidence>
<proteinExistence type="predicted"/>
<evidence type="ECO:0000256" key="10">
    <source>
        <dbReference type="SAM" id="Phobius"/>
    </source>
</evidence>
<evidence type="ECO:0000256" key="8">
    <source>
        <dbReference type="ARBA" id="ARBA00023209"/>
    </source>
</evidence>
<keyword evidence="1" id="KW-1003">Cell membrane</keyword>
<dbReference type="RefSeq" id="WP_013177830.1">
    <property type="nucleotide sequence ID" value="NC_014221.1"/>
</dbReference>
<dbReference type="eggNOG" id="COG5322">
    <property type="taxonomic scope" value="Bacteria"/>
</dbReference>
<keyword evidence="2" id="KW-0444">Lipid biosynthesis</keyword>
<evidence type="ECO:0000256" key="2">
    <source>
        <dbReference type="ARBA" id="ARBA00022516"/>
    </source>
</evidence>
<dbReference type="OrthoDB" id="9808814at2"/>
<name>D7CWV2_TRURR</name>
<reference evidence="12 13" key="2">
    <citation type="journal article" date="2011" name="Stand. Genomic Sci.">
        <title>Complete genome sequence of Truepera radiovictrix type strain (RQ-24).</title>
        <authorList>
            <person name="Ivanova N."/>
            <person name="Rohde C."/>
            <person name="Munk C."/>
            <person name="Nolan M."/>
            <person name="Lucas S."/>
            <person name="Del Rio T.G."/>
            <person name="Tice H."/>
            <person name="Deshpande S."/>
            <person name="Cheng J.F."/>
            <person name="Tapia R."/>
            <person name="Han C."/>
            <person name="Goodwin L."/>
            <person name="Pitluck S."/>
            <person name="Liolios K."/>
            <person name="Mavromatis K."/>
            <person name="Mikhailova N."/>
            <person name="Pati A."/>
            <person name="Chen A."/>
            <person name="Palaniappan K."/>
            <person name="Land M."/>
            <person name="Hauser L."/>
            <person name="Chang Y.J."/>
            <person name="Jeffries C.D."/>
            <person name="Brambilla E."/>
            <person name="Rohde M."/>
            <person name="Goker M."/>
            <person name="Tindall B.J."/>
            <person name="Woyke T."/>
            <person name="Bristow J."/>
            <person name="Eisen J.A."/>
            <person name="Markowitz V."/>
            <person name="Hugenholtz P."/>
            <person name="Kyrpides N.C."/>
            <person name="Klenk H.P."/>
            <person name="Lapidus A."/>
        </authorList>
    </citation>
    <scope>NUCLEOTIDE SEQUENCE [LARGE SCALE GENOMIC DNA]</scope>
    <source>
        <strain evidence="13">DSM 17093 / CIP 108686 / LMG 22925 / RQ-24</strain>
    </source>
</reference>
<evidence type="ECO:0000256" key="4">
    <source>
        <dbReference type="ARBA" id="ARBA00022692"/>
    </source>
</evidence>
<dbReference type="STRING" id="649638.Trad_1338"/>
<dbReference type="GO" id="GO:0005886">
    <property type="term" value="C:plasma membrane"/>
    <property type="evidence" value="ECO:0007669"/>
    <property type="project" value="InterPro"/>
</dbReference>
<evidence type="ECO:0000256" key="1">
    <source>
        <dbReference type="ARBA" id="ARBA00022475"/>
    </source>
</evidence>
<dbReference type="SMART" id="SM01207">
    <property type="entry name" value="G3P_acyltransf"/>
    <property type="match status" value="1"/>
</dbReference>
<evidence type="ECO:0000313" key="12">
    <source>
        <dbReference type="EMBL" id="ADI14460.1"/>
    </source>
</evidence>
<keyword evidence="4 10" id="KW-0812">Transmembrane</keyword>
<dbReference type="EMBL" id="CP002049">
    <property type="protein sequence ID" value="ADI14460.1"/>
    <property type="molecule type" value="Genomic_DNA"/>
</dbReference>
<reference evidence="13" key="1">
    <citation type="submission" date="2010-05" db="EMBL/GenBank/DDBJ databases">
        <title>The complete genome of Truepera radiovictris DSM 17093.</title>
        <authorList>
            <consortium name="US DOE Joint Genome Institute (JGI-PGF)"/>
            <person name="Lucas S."/>
            <person name="Copeland A."/>
            <person name="Lapidus A."/>
            <person name="Glavina del Rio T."/>
            <person name="Dalin E."/>
            <person name="Tice H."/>
            <person name="Bruce D."/>
            <person name="Goodwin L."/>
            <person name="Pitluck S."/>
            <person name="Kyrpides N."/>
            <person name="Mavromatis K."/>
            <person name="Ovchinnikova G."/>
            <person name="Munk A.C."/>
            <person name="Detter J.C."/>
            <person name="Han C."/>
            <person name="Tapia R."/>
            <person name="Land M."/>
            <person name="Hauser L."/>
            <person name="Markowitz V."/>
            <person name="Cheng J.-F."/>
            <person name="Hugenholtz P."/>
            <person name="Woyke T."/>
            <person name="Wu D."/>
            <person name="Tindall B."/>
            <person name="Pomrenke H.G."/>
            <person name="Brambilla E."/>
            <person name="Klenk H.-P."/>
            <person name="Eisen J.A."/>
        </authorList>
    </citation>
    <scope>NUCLEOTIDE SEQUENCE [LARGE SCALE GENOMIC DNA]</scope>
    <source>
        <strain evidence="13">DSM 17093 / CIP 108686 / LMG 22925 / RQ-24</strain>
    </source>
</reference>
<feature type="transmembrane region" description="Helical" evidence="10">
    <location>
        <begin position="110"/>
        <end position="128"/>
    </location>
</feature>
<dbReference type="HOGENOM" id="CLU_534983_0_0_0"/>
<dbReference type="Pfam" id="PF01488">
    <property type="entry name" value="Shikimate_DH"/>
    <property type="match status" value="1"/>
</dbReference>